<gene>
    <name evidence="1" type="ORF">IPN75_00875</name>
</gene>
<dbReference type="Proteomes" id="UP000808146">
    <property type="component" value="Unassembled WGS sequence"/>
</dbReference>
<comment type="caution">
    <text evidence="1">The sequence shown here is derived from an EMBL/GenBank/DDBJ whole genome shotgun (WGS) entry which is preliminary data.</text>
</comment>
<evidence type="ECO:0000313" key="1">
    <source>
        <dbReference type="EMBL" id="MBK8889016.1"/>
    </source>
</evidence>
<proteinExistence type="predicted"/>
<name>A0A9D7LJG3_9RHOO</name>
<sequence>MVDLHTAGLAPAPFFAAPDHHHLDTPTIIPCPDELRQMDCELGQNAPFRVAEGKK</sequence>
<evidence type="ECO:0000313" key="2">
    <source>
        <dbReference type="Proteomes" id="UP000808146"/>
    </source>
</evidence>
<organism evidence="1 2">
    <name type="scientific">Candidatus Dechloromonas phosphorivorans</name>
    <dbReference type="NCBI Taxonomy" id="2899244"/>
    <lineage>
        <taxon>Bacteria</taxon>
        <taxon>Pseudomonadati</taxon>
        <taxon>Pseudomonadota</taxon>
        <taxon>Betaproteobacteria</taxon>
        <taxon>Rhodocyclales</taxon>
        <taxon>Azonexaceae</taxon>
        <taxon>Dechloromonas</taxon>
    </lineage>
</organism>
<accession>A0A9D7LJG3</accession>
<dbReference type="EMBL" id="JADKBR010000001">
    <property type="protein sequence ID" value="MBK8889016.1"/>
    <property type="molecule type" value="Genomic_DNA"/>
</dbReference>
<dbReference type="AlphaFoldDB" id="A0A9D7LJG3"/>
<protein>
    <submittedName>
        <fullName evidence="1">Uncharacterized protein</fullName>
    </submittedName>
</protein>
<reference evidence="1" key="1">
    <citation type="submission" date="2020-10" db="EMBL/GenBank/DDBJ databases">
        <title>Connecting structure to function with the recovery of over 1000 high-quality activated sludge metagenome-assembled genomes encoding full-length rRNA genes using long-read sequencing.</title>
        <authorList>
            <person name="Singleton C.M."/>
            <person name="Petriglieri F."/>
            <person name="Kristensen J.M."/>
            <person name="Kirkegaard R.H."/>
            <person name="Michaelsen T.Y."/>
            <person name="Andersen M.H."/>
            <person name="Karst S.M."/>
            <person name="Dueholm M.S."/>
            <person name="Nielsen P.H."/>
            <person name="Albertsen M."/>
        </authorList>
    </citation>
    <scope>NUCLEOTIDE SEQUENCE</scope>
    <source>
        <strain evidence="1">OdNE_18-Q3-R46-58_BAT3C.305</strain>
    </source>
</reference>